<evidence type="ECO:0000256" key="1">
    <source>
        <dbReference type="SAM" id="MobiDB-lite"/>
    </source>
</evidence>
<dbReference type="EMBL" id="OU892290">
    <property type="protein sequence ID" value="CAG9763597.1"/>
    <property type="molecule type" value="Genomic_DNA"/>
</dbReference>
<proteinExistence type="predicted"/>
<feature type="region of interest" description="Disordered" evidence="1">
    <location>
        <begin position="66"/>
        <end position="110"/>
    </location>
</feature>
<reference evidence="2" key="1">
    <citation type="submission" date="2022-01" db="EMBL/GenBank/DDBJ databases">
        <authorList>
            <person name="King R."/>
        </authorList>
    </citation>
    <scope>NUCLEOTIDE SEQUENCE</scope>
</reference>
<evidence type="ECO:0000313" key="3">
    <source>
        <dbReference type="Proteomes" id="UP001152799"/>
    </source>
</evidence>
<name>A0A9N9MKF2_9CUCU</name>
<dbReference type="Proteomes" id="UP001152799">
    <property type="component" value="Chromosome 14"/>
</dbReference>
<evidence type="ECO:0000313" key="2">
    <source>
        <dbReference type="EMBL" id="CAG9763597.1"/>
    </source>
</evidence>
<dbReference type="OrthoDB" id="8187571at2759"/>
<organism evidence="2 3">
    <name type="scientific">Ceutorhynchus assimilis</name>
    <name type="common">cabbage seed weevil</name>
    <dbReference type="NCBI Taxonomy" id="467358"/>
    <lineage>
        <taxon>Eukaryota</taxon>
        <taxon>Metazoa</taxon>
        <taxon>Ecdysozoa</taxon>
        <taxon>Arthropoda</taxon>
        <taxon>Hexapoda</taxon>
        <taxon>Insecta</taxon>
        <taxon>Pterygota</taxon>
        <taxon>Neoptera</taxon>
        <taxon>Endopterygota</taxon>
        <taxon>Coleoptera</taxon>
        <taxon>Polyphaga</taxon>
        <taxon>Cucujiformia</taxon>
        <taxon>Curculionidae</taxon>
        <taxon>Ceutorhynchinae</taxon>
        <taxon>Ceutorhynchus</taxon>
    </lineage>
</organism>
<sequence>MHILKPSDIKPFPKAPPRKTNRKSRLEKSRIYTNIPEKTRVEELEEIRKLKLKKTGTKKKLVINSTSAQKLKDSNPTKKQILHEKKNKEKIRKTKKRAKESDTSSDSESEYFKAMKKKNRYLGSSSDSDIGMESDCDEFAKLLGDKTDKYCSFFFLLIYPP</sequence>
<gene>
    <name evidence="2" type="ORF">CEUTPL_LOCUS4255</name>
</gene>
<feature type="compositionally biased region" description="Basic residues" evidence="1">
    <location>
        <begin position="88"/>
        <end position="98"/>
    </location>
</feature>
<protein>
    <submittedName>
        <fullName evidence="2">Uncharacterized protein</fullName>
    </submittedName>
</protein>
<accession>A0A9N9MKF2</accession>
<keyword evidence="3" id="KW-1185">Reference proteome</keyword>
<feature type="compositionally biased region" description="Basic and acidic residues" evidence="1">
    <location>
        <begin position="70"/>
        <end position="87"/>
    </location>
</feature>
<feature type="region of interest" description="Disordered" evidence="1">
    <location>
        <begin position="1"/>
        <end position="31"/>
    </location>
</feature>
<dbReference type="AlphaFoldDB" id="A0A9N9MKF2"/>